<feature type="compositionally biased region" description="Basic residues" evidence="21">
    <location>
        <begin position="293"/>
        <end position="306"/>
    </location>
</feature>
<evidence type="ECO:0000256" key="21">
    <source>
        <dbReference type="SAM" id="MobiDB-lite"/>
    </source>
</evidence>
<dbReference type="Gene3D" id="4.10.372.10">
    <property type="entry name" value="Lipoxygenase-1, Domain 3"/>
    <property type="match status" value="2"/>
</dbReference>
<comment type="function">
    <text evidence="20">Plant lipoxygenase may be involved in a number of diverse aspects of plant physiology including growth and development, pest resistance, and senescence or responses to wounding.</text>
</comment>
<dbReference type="InterPro" id="IPR001024">
    <property type="entry name" value="PLAT/LH2_dom"/>
</dbReference>
<dbReference type="Gene3D" id="2.60.60.20">
    <property type="entry name" value="PLAT/LH2 domain"/>
    <property type="match status" value="1"/>
</dbReference>
<dbReference type="PROSITE" id="PS51393">
    <property type="entry name" value="LIPOXYGENASE_3"/>
    <property type="match status" value="3"/>
</dbReference>
<comment type="cofactor">
    <cofactor evidence="1 19">
        <name>Fe cation</name>
        <dbReference type="ChEBI" id="CHEBI:24875"/>
    </cofactor>
</comment>
<feature type="compositionally biased region" description="Basic and acidic residues" evidence="21">
    <location>
        <begin position="386"/>
        <end position="399"/>
    </location>
</feature>
<dbReference type="InterPro" id="IPR036392">
    <property type="entry name" value="PLAT/LH2_dom_sf"/>
</dbReference>
<feature type="compositionally biased region" description="Basic and acidic residues" evidence="21">
    <location>
        <begin position="813"/>
        <end position="831"/>
    </location>
</feature>
<dbReference type="InterPro" id="IPR013819">
    <property type="entry name" value="LipOase_C"/>
</dbReference>
<dbReference type="InterPro" id="IPR001246">
    <property type="entry name" value="LipOase_plant"/>
</dbReference>
<dbReference type="GO" id="GO:0031408">
    <property type="term" value="P:oxylipin biosynthetic process"/>
    <property type="evidence" value="ECO:0007669"/>
    <property type="project" value="UniProtKB-UniRule"/>
</dbReference>
<keyword evidence="8 20" id="KW-0925">Oxylipin biosynthesis</keyword>
<dbReference type="STRING" id="39946.B8BCA6"/>
<comment type="pathway">
    <text evidence="20">Lipid metabolism; oxylipin biosynthesis.</text>
</comment>
<dbReference type="InterPro" id="IPR020833">
    <property type="entry name" value="LipOase_Fe_BS"/>
</dbReference>
<keyword evidence="15 20" id="KW-0275">Fatty acid biosynthesis</keyword>
<accession>B8BCA6</accession>
<dbReference type="EC" id="1.13.11.-" evidence="20"/>
<dbReference type="HOGENOM" id="CLU_004282_0_2_1"/>
<feature type="compositionally biased region" description="Basic and acidic residues" evidence="21">
    <location>
        <begin position="876"/>
        <end position="889"/>
    </location>
</feature>
<dbReference type="InterPro" id="IPR000907">
    <property type="entry name" value="LipOase"/>
</dbReference>
<dbReference type="Proteomes" id="UP000007015">
    <property type="component" value="Chromosome 8"/>
</dbReference>
<protein>
    <recommendedName>
        <fullName evidence="20">Lipoxygenase</fullName>
        <ecNumber evidence="20">1.13.11.-</ecNumber>
    </recommendedName>
</protein>
<evidence type="ECO:0000256" key="8">
    <source>
        <dbReference type="ARBA" id="ARBA00022767"/>
    </source>
</evidence>
<evidence type="ECO:0000256" key="9">
    <source>
        <dbReference type="ARBA" id="ARBA00022832"/>
    </source>
</evidence>
<keyword evidence="13 19" id="KW-0408">Iron</keyword>
<evidence type="ECO:0000259" key="23">
    <source>
        <dbReference type="PROSITE" id="PS51393"/>
    </source>
</evidence>
<evidence type="ECO:0000256" key="11">
    <source>
        <dbReference type="ARBA" id="ARBA00022964"/>
    </source>
</evidence>
<dbReference type="SUPFAM" id="SSF49723">
    <property type="entry name" value="Lipase/lipooxygenase domain (PLAT/LH2 domain)"/>
    <property type="match status" value="1"/>
</dbReference>
<comment type="catalytic activity">
    <reaction evidence="16">
        <text>(9Z,12Z)-octadecadienoate + O2 = (13S)-hydroperoxy-(9Z,11E)-octadecadienoate</text>
        <dbReference type="Rhea" id="RHEA:22780"/>
        <dbReference type="ChEBI" id="CHEBI:15379"/>
        <dbReference type="ChEBI" id="CHEBI:30245"/>
        <dbReference type="ChEBI" id="CHEBI:57466"/>
        <dbReference type="EC" id="1.13.11.12"/>
    </reaction>
</comment>
<dbReference type="Gene3D" id="3.10.450.60">
    <property type="match status" value="2"/>
</dbReference>
<evidence type="ECO:0000256" key="2">
    <source>
        <dbReference type="ARBA" id="ARBA00004229"/>
    </source>
</evidence>
<feature type="region of interest" description="Disordered" evidence="21">
    <location>
        <begin position="355"/>
        <end position="399"/>
    </location>
</feature>
<sequence length="1498" mass="168560">MLRPQLNPSSHTTTTSSSSSTQLFASSSCIASLRRPSSSSSSVVAAARRTRGQGSSRVVVVCASSSATASRGDSSSDMAAAAAVRVKAVATIKVTVGELINRSIDIRDLIGRSLSLELVSSELDAKTGKEKATVRSYAHNVDDDDHSVVTYEADFDVPSGFGPIGAIIVTNELRQEMFLEDINLTASDGAGNSTVLPIRCNSWVQPKSVGDEGTPSKRIFFANKTYLPGQTPAGLRSYRKNDLQQKRGDGTGEREADDRVYDYDVYNDLGNPDSNGDLARPVLGGNKQFPYPRRCRTGRPPSKKVTYKTYLPGQTPAGLRSYRKNDLQQKRGDGTGEREADDRVYDYDVYNDLGNPDSNGDLARPVLGGNKQFPYPRRCRTGRPPSKKDPKSETRKGNVYVPRDEEFSPEKEDYFLRKTVGSVLQAAVPAAQSLLLDKLKWNLPFPSFFVIDKLFEDGVELPGVDKLNFLESVVPRLLEHLRDTPAEKILRFETPANIQKDKFAWLRDEEFARETLAGINPYAIELVREFPTEEQARPGGVRSGGVGDHRRFLEEQMRRVMTVEEAISQKRLFMLDFHDLFLPYVHKIRSLDHTTMYGSRTVFFLTDDGTLQLLAIELTRPASPSQPQWRQVFTPSTDATMSWLWRMAKAHVRAHDAGHHELITHWLRTHCAVEPYIIAANRQLSEMHPIYQLLRPHFRYTMRINARARSALISAGGIIERSFSPQKYSMELSSVAYDKLWRFDTEALPADLVRRGMAEEDPTAEHGLKLAIEDYPFANDGLLIWDAIKTCKIVAILQTYLPGQTPAGLRSYRKNDLQQKRGDGTGEREADDRVYDYDVYNDLGNPDSNGDLARPVLGGNKQFPYPRRCRTGRPPSKKDPKSETRKGNVYVPRDEEFSPEKEDYFLRKTVGSVLQAAVPAAQSLLLDKLKWNLPFPSFFVIDKLFEDGVELPGVDKLNFLESVVPRLLEHLRDTPAEKILRFETPANIQKDKFAWLRDEEFARETLAGINPYAIELVREFPLKSKLDPAVYGPAESAITADLLEEQMRRVMTVEEAISQKRLFMLDFHDLFLPYVHKIRSLDHTTMYGSRTVFFLTDDGTLQLLAIELTRPASPSQPQWRQVFTPSTDATMSWLWRMAKAHVRAHDAGHHELITHWLRTHCAVEPYIIAANRQLSEMHPIYQLLRPHFRYTMRINARARSALISAGGIIERSFSPQKYSMELSSVAYDKLWRFDTEALPADLVRRGMAEEDPTAEHGLKLAIEDYPFANDGLLIWDAIKTWVQAYVARFYPDADSVAGDEELQAFWTEVRTKGHGDKKDAPWWPKLDSPESLAHTLTTIVWVAAAHHAAVNFGQYDFGGYFPNRPSIARTVMPVEEPVDGAAMERFLDNPDQALRECFPSQVQATVVMAVLDVLSSHSTDEEYLGGEQTRPWNSDAAVQAAYDGFAARLKEIEGVIDGRNKDRKLKNRCGAGILPYQLMKPFSDSGVTGMGIPNSTSI</sequence>
<dbReference type="GO" id="GO:0009507">
    <property type="term" value="C:chloroplast"/>
    <property type="evidence" value="ECO:0007669"/>
    <property type="project" value="UniProtKB-SubCell"/>
</dbReference>
<evidence type="ECO:0000256" key="6">
    <source>
        <dbReference type="ARBA" id="ARBA00022640"/>
    </source>
</evidence>
<dbReference type="InterPro" id="IPR036226">
    <property type="entry name" value="LipOase_C_sf"/>
</dbReference>
<dbReference type="GO" id="GO:0016165">
    <property type="term" value="F:linoleate 13S-lipoxygenase activity"/>
    <property type="evidence" value="ECO:0007669"/>
    <property type="project" value="UniProtKB-EC"/>
</dbReference>
<dbReference type="FunFam" id="3.10.450.60:FF:000005">
    <property type="entry name" value="Lipoxygenase"/>
    <property type="match status" value="1"/>
</dbReference>
<evidence type="ECO:0000256" key="15">
    <source>
        <dbReference type="ARBA" id="ARBA00023160"/>
    </source>
</evidence>
<keyword evidence="6" id="KW-0934">Plastid</keyword>
<keyword evidence="7 19" id="KW-0479">Metal-binding</keyword>
<dbReference type="SMART" id="SM00308">
    <property type="entry name" value="LH2"/>
    <property type="match status" value="1"/>
</dbReference>
<keyword evidence="25" id="KW-1185">Reference proteome</keyword>
<evidence type="ECO:0000256" key="12">
    <source>
        <dbReference type="ARBA" id="ARBA00023002"/>
    </source>
</evidence>
<dbReference type="FunFam" id="1.20.245.10:FF:000002">
    <property type="entry name" value="Lipoxygenase"/>
    <property type="match status" value="1"/>
</dbReference>
<feature type="compositionally biased region" description="Basic and acidic residues" evidence="21">
    <location>
        <begin position="323"/>
        <end position="343"/>
    </location>
</feature>
<feature type="region of interest" description="Disordered" evidence="21">
    <location>
        <begin position="808"/>
        <end position="831"/>
    </location>
</feature>
<feature type="region of interest" description="Disordered" evidence="21">
    <location>
        <begin position="845"/>
        <end position="889"/>
    </location>
</feature>
<keyword evidence="12 19" id="KW-0560">Oxidoreductase</keyword>
<organism evidence="24 25">
    <name type="scientific">Oryza sativa subsp. indica</name>
    <name type="common">Rice</name>
    <dbReference type="NCBI Taxonomy" id="39946"/>
    <lineage>
        <taxon>Eukaryota</taxon>
        <taxon>Viridiplantae</taxon>
        <taxon>Streptophyta</taxon>
        <taxon>Embryophyta</taxon>
        <taxon>Tracheophyta</taxon>
        <taxon>Spermatophyta</taxon>
        <taxon>Magnoliopsida</taxon>
        <taxon>Liliopsida</taxon>
        <taxon>Poales</taxon>
        <taxon>Poaceae</taxon>
        <taxon>BOP clade</taxon>
        <taxon>Oryzoideae</taxon>
        <taxon>Oryzeae</taxon>
        <taxon>Oryzinae</taxon>
        <taxon>Oryza</taxon>
        <taxon>Oryza sativa</taxon>
    </lineage>
</organism>
<dbReference type="PANTHER" id="PTHR11771">
    <property type="entry name" value="LIPOXYGENASE"/>
    <property type="match status" value="1"/>
</dbReference>
<evidence type="ECO:0000313" key="25">
    <source>
        <dbReference type="Proteomes" id="UP000007015"/>
    </source>
</evidence>
<dbReference type="GO" id="GO:0034440">
    <property type="term" value="P:lipid oxidation"/>
    <property type="evidence" value="ECO:0007669"/>
    <property type="project" value="InterPro"/>
</dbReference>
<evidence type="ECO:0000259" key="22">
    <source>
        <dbReference type="PROSITE" id="PS50095"/>
    </source>
</evidence>
<name>B8BCA6_ORYSI</name>
<dbReference type="Gene3D" id="1.20.245.10">
    <property type="entry name" value="Lipoxygenase-1, Domain 5"/>
    <property type="match status" value="2"/>
</dbReference>
<dbReference type="PROSITE" id="PS51257">
    <property type="entry name" value="PROKAR_LIPOPROTEIN"/>
    <property type="match status" value="1"/>
</dbReference>
<keyword evidence="14" id="KW-0443">Lipid metabolism</keyword>
<keyword evidence="11 19" id="KW-0223">Dioxygenase</keyword>
<feature type="domain" description="PLAT" evidence="22">
    <location>
        <begin position="88"/>
        <end position="218"/>
    </location>
</feature>
<dbReference type="GO" id="GO:0046872">
    <property type="term" value="F:metal ion binding"/>
    <property type="evidence" value="ECO:0007669"/>
    <property type="project" value="UniProtKB-UniRule"/>
</dbReference>
<evidence type="ECO:0000256" key="5">
    <source>
        <dbReference type="ARBA" id="ARBA00022528"/>
    </source>
</evidence>
<feature type="domain" description="Lipoxygenase" evidence="23">
    <location>
        <begin position="799"/>
        <end position="1498"/>
    </location>
</feature>
<evidence type="ECO:0000256" key="19">
    <source>
        <dbReference type="RuleBase" id="RU003974"/>
    </source>
</evidence>
<dbReference type="Pfam" id="PF00305">
    <property type="entry name" value="Lipoxygenase"/>
    <property type="match status" value="3"/>
</dbReference>
<evidence type="ECO:0000256" key="14">
    <source>
        <dbReference type="ARBA" id="ARBA00023098"/>
    </source>
</evidence>
<dbReference type="GO" id="GO:0006633">
    <property type="term" value="P:fatty acid biosynthetic process"/>
    <property type="evidence" value="ECO:0007669"/>
    <property type="project" value="UniProtKB-KW"/>
</dbReference>
<dbReference type="SMR" id="B8BCA6"/>
<feature type="compositionally biased region" description="Basic and acidic residues" evidence="21">
    <location>
        <begin position="239"/>
        <end position="262"/>
    </location>
</feature>
<evidence type="ECO:0000313" key="24">
    <source>
        <dbReference type="EMBL" id="EEC83848.1"/>
    </source>
</evidence>
<evidence type="ECO:0000256" key="4">
    <source>
        <dbReference type="ARBA" id="ARBA00022516"/>
    </source>
</evidence>
<proteinExistence type="inferred from homology"/>
<dbReference type="OMA" id="PEKEFLM"/>
<comment type="catalytic activity">
    <reaction evidence="17">
        <text>(9Z,12Z,15Z)-octadecatrienoate + O2 = (13S)-hydroperoxy-(9Z,11E,15Z)-octadecatrienoate</text>
        <dbReference type="Rhea" id="RHEA:34495"/>
        <dbReference type="ChEBI" id="CHEBI:15379"/>
        <dbReference type="ChEBI" id="CHEBI:32387"/>
        <dbReference type="ChEBI" id="CHEBI:58757"/>
        <dbReference type="EC" id="1.13.11.12"/>
    </reaction>
</comment>
<dbReference type="GO" id="GO:0009611">
    <property type="term" value="P:response to wounding"/>
    <property type="evidence" value="ECO:0007669"/>
    <property type="project" value="UniProtKB-ARBA"/>
</dbReference>
<evidence type="ECO:0000256" key="13">
    <source>
        <dbReference type="ARBA" id="ARBA00023004"/>
    </source>
</evidence>
<dbReference type="GO" id="GO:0051707">
    <property type="term" value="P:response to other organism"/>
    <property type="evidence" value="ECO:0007669"/>
    <property type="project" value="UniProtKB-ARBA"/>
</dbReference>
<dbReference type="CDD" id="cd01751">
    <property type="entry name" value="PLAT_LH2"/>
    <property type="match status" value="1"/>
</dbReference>
<dbReference type="FunFam" id="4.10.375.10:FF:000001">
    <property type="entry name" value="Lipoxygenase"/>
    <property type="match status" value="2"/>
</dbReference>
<dbReference type="InterPro" id="IPR020834">
    <property type="entry name" value="LipOase_CS"/>
</dbReference>
<evidence type="ECO:0000256" key="3">
    <source>
        <dbReference type="ARBA" id="ARBA00009419"/>
    </source>
</evidence>
<comment type="subcellular location">
    <subcellularLocation>
        <location evidence="2">Plastid</location>
        <location evidence="2">Chloroplast</location>
    </subcellularLocation>
</comment>
<dbReference type="InterPro" id="IPR042057">
    <property type="entry name" value="Lipoxy_PLAT/LH2"/>
</dbReference>
<evidence type="ECO:0000256" key="18">
    <source>
        <dbReference type="PROSITE-ProRule" id="PRU00152"/>
    </source>
</evidence>
<keyword evidence="4 20" id="KW-0444">Lipid biosynthesis</keyword>
<dbReference type="PROSITE" id="PS50095">
    <property type="entry name" value="PLAT"/>
    <property type="match status" value="1"/>
</dbReference>
<evidence type="ECO:0000256" key="10">
    <source>
        <dbReference type="ARBA" id="ARBA00022946"/>
    </source>
</evidence>
<keyword evidence="9" id="KW-0276">Fatty acid metabolism</keyword>
<evidence type="ECO:0000256" key="1">
    <source>
        <dbReference type="ARBA" id="ARBA00001962"/>
    </source>
</evidence>
<dbReference type="PRINTS" id="PR00087">
    <property type="entry name" value="LIPOXYGENASE"/>
</dbReference>
<keyword evidence="5" id="KW-0150">Chloroplast</keyword>
<reference evidence="24 25" key="1">
    <citation type="journal article" date="2005" name="PLoS Biol.">
        <title>The genomes of Oryza sativa: a history of duplications.</title>
        <authorList>
            <person name="Yu J."/>
            <person name="Wang J."/>
            <person name="Lin W."/>
            <person name="Li S."/>
            <person name="Li H."/>
            <person name="Zhou J."/>
            <person name="Ni P."/>
            <person name="Dong W."/>
            <person name="Hu S."/>
            <person name="Zeng C."/>
            <person name="Zhang J."/>
            <person name="Zhang Y."/>
            <person name="Li R."/>
            <person name="Xu Z."/>
            <person name="Li S."/>
            <person name="Li X."/>
            <person name="Zheng H."/>
            <person name="Cong L."/>
            <person name="Lin L."/>
            <person name="Yin J."/>
            <person name="Geng J."/>
            <person name="Li G."/>
            <person name="Shi J."/>
            <person name="Liu J."/>
            <person name="Lv H."/>
            <person name="Li J."/>
            <person name="Wang J."/>
            <person name="Deng Y."/>
            <person name="Ran L."/>
            <person name="Shi X."/>
            <person name="Wang X."/>
            <person name="Wu Q."/>
            <person name="Li C."/>
            <person name="Ren X."/>
            <person name="Wang J."/>
            <person name="Wang X."/>
            <person name="Li D."/>
            <person name="Liu D."/>
            <person name="Zhang X."/>
            <person name="Ji Z."/>
            <person name="Zhao W."/>
            <person name="Sun Y."/>
            <person name="Zhang Z."/>
            <person name="Bao J."/>
            <person name="Han Y."/>
            <person name="Dong L."/>
            <person name="Ji J."/>
            <person name="Chen P."/>
            <person name="Wu S."/>
            <person name="Liu J."/>
            <person name="Xiao Y."/>
            <person name="Bu D."/>
            <person name="Tan J."/>
            <person name="Yang L."/>
            <person name="Ye C."/>
            <person name="Zhang J."/>
            <person name="Xu J."/>
            <person name="Zhou Y."/>
            <person name="Yu Y."/>
            <person name="Zhang B."/>
            <person name="Zhuang S."/>
            <person name="Wei H."/>
            <person name="Liu B."/>
            <person name="Lei M."/>
            <person name="Yu H."/>
            <person name="Li Y."/>
            <person name="Xu H."/>
            <person name="Wei S."/>
            <person name="He X."/>
            <person name="Fang L."/>
            <person name="Zhang Z."/>
            <person name="Zhang Y."/>
            <person name="Huang X."/>
            <person name="Su Z."/>
            <person name="Tong W."/>
            <person name="Li J."/>
            <person name="Tong Z."/>
            <person name="Li S."/>
            <person name="Ye J."/>
            <person name="Wang L."/>
            <person name="Fang L."/>
            <person name="Lei T."/>
            <person name="Chen C."/>
            <person name="Chen H."/>
            <person name="Xu Z."/>
            <person name="Li H."/>
            <person name="Huang H."/>
            <person name="Zhang F."/>
            <person name="Xu H."/>
            <person name="Li N."/>
            <person name="Zhao C."/>
            <person name="Li S."/>
            <person name="Dong L."/>
            <person name="Huang Y."/>
            <person name="Li L."/>
            <person name="Xi Y."/>
            <person name="Qi Q."/>
            <person name="Li W."/>
            <person name="Zhang B."/>
            <person name="Hu W."/>
            <person name="Zhang Y."/>
            <person name="Tian X."/>
            <person name="Jiao Y."/>
            <person name="Liang X."/>
            <person name="Jin J."/>
            <person name="Gao L."/>
            <person name="Zheng W."/>
            <person name="Hao B."/>
            <person name="Liu S."/>
            <person name="Wang W."/>
            <person name="Yuan L."/>
            <person name="Cao M."/>
            <person name="McDermott J."/>
            <person name="Samudrala R."/>
            <person name="Wang J."/>
            <person name="Wong G.K."/>
            <person name="Yang H."/>
        </authorList>
    </citation>
    <scope>NUCLEOTIDE SEQUENCE [LARGE SCALE GENOMIC DNA]</scope>
    <source>
        <strain evidence="25">cv. 93-11</strain>
    </source>
</reference>
<gene>
    <name evidence="24" type="ORF">OsI_29815</name>
</gene>
<dbReference type="Gramene" id="BGIOSGA028967-TA">
    <property type="protein sequence ID" value="BGIOSGA028967-PA"/>
    <property type="gene ID" value="BGIOSGA028967"/>
</dbReference>
<comment type="caution">
    <text evidence="18">Lacks conserved residue(s) required for the propagation of feature annotation.</text>
</comment>
<dbReference type="InterPro" id="IPR027433">
    <property type="entry name" value="Lipoxygenase_dom_3"/>
</dbReference>
<evidence type="ECO:0000256" key="7">
    <source>
        <dbReference type="ARBA" id="ARBA00022723"/>
    </source>
</evidence>
<dbReference type="PROSITE" id="PS00081">
    <property type="entry name" value="LIPOXYGENASE_2"/>
    <property type="match status" value="2"/>
</dbReference>
<dbReference type="UniPathway" id="UPA00382"/>
<dbReference type="SUPFAM" id="SSF48484">
    <property type="entry name" value="Lipoxigenase"/>
    <property type="match status" value="3"/>
</dbReference>
<evidence type="ECO:0000256" key="20">
    <source>
        <dbReference type="RuleBase" id="RU003975"/>
    </source>
</evidence>
<feature type="region of interest" description="Disordered" evidence="21">
    <location>
        <begin position="231"/>
        <end position="343"/>
    </location>
</feature>
<dbReference type="EMBL" id="CM000133">
    <property type="protein sequence ID" value="EEC83848.1"/>
    <property type="molecule type" value="Genomic_DNA"/>
</dbReference>
<comment type="similarity">
    <text evidence="3 19">Belongs to the lipoxygenase family.</text>
</comment>
<evidence type="ECO:0000256" key="17">
    <source>
        <dbReference type="ARBA" id="ARBA00052046"/>
    </source>
</evidence>
<dbReference type="PRINTS" id="PR00468">
    <property type="entry name" value="PLTLPOXGNASE"/>
</dbReference>
<feature type="domain" description="Lipoxygenase" evidence="23">
    <location>
        <begin position="225"/>
        <end position="304"/>
    </location>
</feature>
<keyword evidence="10" id="KW-0809">Transit peptide</keyword>
<dbReference type="Gene3D" id="4.10.375.10">
    <property type="entry name" value="Lipoxygenase-1, Domain 2"/>
    <property type="match status" value="3"/>
</dbReference>
<evidence type="ECO:0000256" key="16">
    <source>
        <dbReference type="ARBA" id="ARBA00051140"/>
    </source>
</evidence>
<dbReference type="PROSITE" id="PS00711">
    <property type="entry name" value="LIPOXYGENASE_1"/>
    <property type="match status" value="2"/>
</dbReference>
<feature type="domain" description="Lipoxygenase" evidence="23">
    <location>
        <begin position="309"/>
        <end position="790"/>
    </location>
</feature>
<dbReference type="Pfam" id="PF01477">
    <property type="entry name" value="PLAT"/>
    <property type="match status" value="1"/>
</dbReference>